<reference evidence="4" key="1">
    <citation type="submission" date="2025-08" db="UniProtKB">
        <authorList>
            <consortium name="RefSeq"/>
        </authorList>
    </citation>
    <scope>IDENTIFICATION</scope>
</reference>
<feature type="region of interest" description="Disordered" evidence="1">
    <location>
        <begin position="211"/>
        <end position="235"/>
    </location>
</feature>
<proteinExistence type="predicted"/>
<feature type="region of interest" description="Disordered" evidence="1">
    <location>
        <begin position="24"/>
        <end position="52"/>
    </location>
</feature>
<dbReference type="AlphaFoldDB" id="A0AAX6QT15"/>
<dbReference type="PANTHER" id="PTHR28604">
    <property type="match status" value="1"/>
</dbReference>
<dbReference type="CTD" id="102167380"/>
<evidence type="ECO:0000259" key="2">
    <source>
        <dbReference type="Pfam" id="PF15248"/>
    </source>
</evidence>
<dbReference type="PANTHER" id="PTHR28604:SF2">
    <property type="entry name" value="RIKEN CDNA 2610028H24 GENE"/>
    <property type="match status" value="1"/>
</dbReference>
<keyword evidence="3" id="KW-1185">Reference proteome</keyword>
<organism evidence="3 4">
    <name type="scientific">Heterocephalus glaber</name>
    <name type="common">Naked mole rat</name>
    <dbReference type="NCBI Taxonomy" id="10181"/>
    <lineage>
        <taxon>Eukaryota</taxon>
        <taxon>Metazoa</taxon>
        <taxon>Chordata</taxon>
        <taxon>Craniata</taxon>
        <taxon>Vertebrata</taxon>
        <taxon>Euteleostomi</taxon>
        <taxon>Mammalia</taxon>
        <taxon>Eutheria</taxon>
        <taxon>Euarchontoglires</taxon>
        <taxon>Glires</taxon>
        <taxon>Rodentia</taxon>
        <taxon>Hystricomorpha</taxon>
        <taxon>Bathyergidae</taxon>
        <taxon>Heterocephalus</taxon>
    </lineage>
</organism>
<sequence>MLDSSVADQMTRLTLRLLEQKLEQERENLEGGSEGTHLVSGHEDRPDEALQSARRRRRELLLRLREQQLLDEHPWAHTWRGARGGALGPALLPEAPPMGIYPTASPPPPAPEQPRIIQHQVPHPPATIIQQLPQQPLIAQIAPPQACPTQRSGSIKEDMVEMMLMQNAQMHQILMQNMMLKALPPALAPAGPRPALQDPRGMRPVVLQAERQKPPAVHHHHHYTPSTPLQPGSVPGSSLSYSVWPPVVAATALPPATSFLPTMCHMASPAALPALSTLVSDGVLSSQAPGV</sequence>
<dbReference type="KEGG" id="hgl:101715176"/>
<accession>A0AAX6QT15</accession>
<evidence type="ECO:0000256" key="1">
    <source>
        <dbReference type="SAM" id="MobiDB-lite"/>
    </source>
</evidence>
<feature type="domain" description="DUF4587" evidence="2">
    <location>
        <begin position="151"/>
        <end position="223"/>
    </location>
</feature>
<dbReference type="Proteomes" id="UP000694906">
    <property type="component" value="Unplaced"/>
</dbReference>
<evidence type="ECO:0000313" key="3">
    <source>
        <dbReference type="Proteomes" id="UP000694906"/>
    </source>
</evidence>
<feature type="compositionally biased region" description="Polar residues" evidence="1">
    <location>
        <begin position="224"/>
        <end position="235"/>
    </location>
</feature>
<dbReference type="Pfam" id="PF15248">
    <property type="entry name" value="DUF4587"/>
    <property type="match status" value="1"/>
</dbReference>
<gene>
    <name evidence="4" type="primary">CUNH21orf58</name>
</gene>
<dbReference type="RefSeq" id="XP_012926849.1">
    <property type="nucleotide sequence ID" value="XM_013071395.2"/>
</dbReference>
<dbReference type="GeneID" id="101715176"/>
<dbReference type="InterPro" id="IPR027904">
    <property type="entry name" value="DUF4587"/>
</dbReference>
<name>A0AAX6QT15_HETGA</name>
<evidence type="ECO:0000313" key="4">
    <source>
        <dbReference type="RefSeq" id="XP_012926849.1"/>
    </source>
</evidence>
<dbReference type="InterPro" id="IPR038915">
    <property type="entry name" value="PRR29-like"/>
</dbReference>
<protein>
    <submittedName>
        <fullName evidence="4">Uncharacterized protein C21orf58 homolog</fullName>
    </submittedName>
</protein>